<organism evidence="2 3">
    <name type="scientific">Geomonas subterranea</name>
    <dbReference type="NCBI Taxonomy" id="2847989"/>
    <lineage>
        <taxon>Bacteria</taxon>
        <taxon>Pseudomonadati</taxon>
        <taxon>Thermodesulfobacteriota</taxon>
        <taxon>Desulfuromonadia</taxon>
        <taxon>Geobacterales</taxon>
        <taxon>Geobacteraceae</taxon>
        <taxon>Geomonas</taxon>
    </lineage>
</organism>
<dbReference type="EMBL" id="CP077683">
    <property type="protein sequence ID" value="QXE92517.1"/>
    <property type="molecule type" value="Genomic_DNA"/>
</dbReference>
<proteinExistence type="predicted"/>
<dbReference type="Proteomes" id="UP000683559">
    <property type="component" value="Chromosome"/>
</dbReference>
<keyword evidence="1" id="KW-0732">Signal</keyword>
<accession>A0ABX8LNM2</accession>
<sequence length="492" mass="54658">MTLQFCRLHRLVYLLCFIFLASPPPVSAFSDLLAGTLIDGGTSALGRGGMERLPSRQETLDFNSPLYLDSNGKYRVEAAYEYQPTAYIYSGRWEGSKATSDRLDLAGAAPFSIWGGNLEGSIAAGYGYRASTVRADSEIEELHFHTSDHFDWGAAGTALKIRDRVSFGISLLDSDYRRKVEVPCELEVGVAPWLKIGYRRSYLDFASNVDVSISGHYGNLPLHLQQELNQIGGTVDLKGVHLKYYQDVQKPRNRDGEARVDLPGGYYLVGSYSDLDADLMDVEFTADGNPGGRLKAGLQKRQYRVGAGWQVSERWSAEINYRRMELDLDGGGYANSRAVVDFWPSLLIGNYNYIASARIDSSQYHASAEYRGERFQFSTGLQYLDIRPAAKIDYWRSQFLGLGTAGAGTTELAVDRIQMLFLAFGVGYQFNKLQLRYAFGQFIPFNAHDKEPEPSTPDTGSGDGGNPFSSAWDKVRHYPGGGVHRIQLSVSF</sequence>
<evidence type="ECO:0000313" key="3">
    <source>
        <dbReference type="Proteomes" id="UP000683559"/>
    </source>
</evidence>
<dbReference type="RefSeq" id="WP_217289068.1">
    <property type="nucleotide sequence ID" value="NZ_CP077683.1"/>
</dbReference>
<evidence type="ECO:0000256" key="1">
    <source>
        <dbReference type="SAM" id="SignalP"/>
    </source>
</evidence>
<name>A0ABX8LNM2_9BACT</name>
<reference evidence="2 3" key="1">
    <citation type="submission" date="2021-06" db="EMBL/GenBank/DDBJ databases">
        <title>Gemonas diversity in paddy soil.</title>
        <authorList>
            <person name="Liu G."/>
        </authorList>
    </citation>
    <scope>NUCLEOTIDE SEQUENCE [LARGE SCALE GENOMIC DNA]</scope>
    <source>
        <strain evidence="2 3">RG2</strain>
    </source>
</reference>
<protein>
    <submittedName>
        <fullName evidence="2">Uncharacterized protein</fullName>
    </submittedName>
</protein>
<feature type="signal peptide" evidence="1">
    <location>
        <begin position="1"/>
        <end position="28"/>
    </location>
</feature>
<evidence type="ECO:0000313" key="2">
    <source>
        <dbReference type="EMBL" id="QXE92517.1"/>
    </source>
</evidence>
<feature type="chain" id="PRO_5045816400" evidence="1">
    <location>
        <begin position="29"/>
        <end position="492"/>
    </location>
</feature>
<gene>
    <name evidence="2" type="ORF">KP001_08350</name>
</gene>
<keyword evidence="3" id="KW-1185">Reference proteome</keyword>